<dbReference type="InParanoid" id="A0A2P5G1V0"/>
<protein>
    <submittedName>
        <fullName evidence="1">Uncharacterized protein</fullName>
    </submittedName>
</protein>
<reference evidence="2" key="1">
    <citation type="submission" date="2016-06" db="EMBL/GenBank/DDBJ databases">
        <title>Parallel loss of symbiosis genes in relatives of nitrogen-fixing non-legume Parasponia.</title>
        <authorList>
            <person name="Van Velzen R."/>
            <person name="Holmer R."/>
            <person name="Bu F."/>
            <person name="Rutten L."/>
            <person name="Van Zeijl A."/>
            <person name="Liu W."/>
            <person name="Santuari L."/>
            <person name="Cao Q."/>
            <person name="Sharma T."/>
            <person name="Shen D."/>
            <person name="Roswanjaya Y."/>
            <person name="Wardhani T."/>
            <person name="Kalhor M.S."/>
            <person name="Jansen J."/>
            <person name="Van den Hoogen J."/>
            <person name="Gungor B."/>
            <person name="Hartog M."/>
            <person name="Hontelez J."/>
            <person name="Verver J."/>
            <person name="Yang W.-C."/>
            <person name="Schijlen E."/>
            <person name="Repin R."/>
            <person name="Schilthuizen M."/>
            <person name="Schranz E."/>
            <person name="Heidstra R."/>
            <person name="Miyata K."/>
            <person name="Fedorova E."/>
            <person name="Kohlen W."/>
            <person name="Bisseling T."/>
            <person name="Smit S."/>
            <person name="Geurts R."/>
        </authorList>
    </citation>
    <scope>NUCLEOTIDE SEQUENCE [LARGE SCALE GENOMIC DNA]</scope>
    <source>
        <strain evidence="2">cv. RG33-2</strain>
    </source>
</reference>
<name>A0A2P5G1V0_TREOI</name>
<evidence type="ECO:0000313" key="1">
    <source>
        <dbReference type="EMBL" id="POO04002.1"/>
    </source>
</evidence>
<dbReference type="Proteomes" id="UP000237000">
    <property type="component" value="Unassembled WGS sequence"/>
</dbReference>
<proteinExistence type="predicted"/>
<keyword evidence="2" id="KW-1185">Reference proteome</keyword>
<accession>A0A2P5G1V0</accession>
<comment type="caution">
    <text evidence="1">The sequence shown here is derived from an EMBL/GenBank/DDBJ whole genome shotgun (WGS) entry which is preliminary data.</text>
</comment>
<evidence type="ECO:0000313" key="2">
    <source>
        <dbReference type="Proteomes" id="UP000237000"/>
    </source>
</evidence>
<organism evidence="1 2">
    <name type="scientific">Trema orientale</name>
    <name type="common">Charcoal tree</name>
    <name type="synonym">Celtis orientalis</name>
    <dbReference type="NCBI Taxonomy" id="63057"/>
    <lineage>
        <taxon>Eukaryota</taxon>
        <taxon>Viridiplantae</taxon>
        <taxon>Streptophyta</taxon>
        <taxon>Embryophyta</taxon>
        <taxon>Tracheophyta</taxon>
        <taxon>Spermatophyta</taxon>
        <taxon>Magnoliopsida</taxon>
        <taxon>eudicotyledons</taxon>
        <taxon>Gunneridae</taxon>
        <taxon>Pentapetalae</taxon>
        <taxon>rosids</taxon>
        <taxon>fabids</taxon>
        <taxon>Rosales</taxon>
        <taxon>Cannabaceae</taxon>
        <taxon>Trema</taxon>
    </lineage>
</organism>
<sequence>MTSEFTLSASSELAPLMTSEPAPSTTFELVPLTISLLWLSEHVPILVETPRLVVISTELC</sequence>
<gene>
    <name evidence="1" type="ORF">TorRG33x02_003060</name>
</gene>
<dbReference type="AlphaFoldDB" id="A0A2P5G1V0"/>
<dbReference type="EMBL" id="JXTC01000001">
    <property type="protein sequence ID" value="POO04002.1"/>
    <property type="molecule type" value="Genomic_DNA"/>
</dbReference>